<evidence type="ECO:0000256" key="6">
    <source>
        <dbReference type="ARBA" id="ARBA00022692"/>
    </source>
</evidence>
<protein>
    <recommendedName>
        <fullName evidence="10">Flagellar protein FliL</fullName>
    </recommendedName>
</protein>
<feature type="transmembrane region" description="Helical" evidence="10">
    <location>
        <begin position="24"/>
        <end position="46"/>
    </location>
</feature>
<evidence type="ECO:0000256" key="2">
    <source>
        <dbReference type="ARBA" id="ARBA00004162"/>
    </source>
</evidence>
<dbReference type="GO" id="GO:0005886">
    <property type="term" value="C:plasma membrane"/>
    <property type="evidence" value="ECO:0007669"/>
    <property type="project" value="UniProtKB-SubCell"/>
</dbReference>
<sequence length="171" mass="19150">MAVEDKEEKESAPPEGGGKKSKKLIIILIIVLLVLLLGGAAAYFFLRSPATPPPQQTSDPGTPQQIEDSAEIGTMYPLETFIVNLSDPLGKRYLRVTMQLEMDNSRLARELDRRQPQLRDAILTILASKKFDDISTQQGKTRLRNEIVSRTNAFLTSGSIRRVFFTEFVVQ</sequence>
<keyword evidence="7 10" id="KW-0283">Flagellar rotation</keyword>
<evidence type="ECO:0000256" key="8">
    <source>
        <dbReference type="ARBA" id="ARBA00022989"/>
    </source>
</evidence>
<gene>
    <name evidence="11" type="ORF">HNR37_001009</name>
</gene>
<evidence type="ECO:0000256" key="9">
    <source>
        <dbReference type="ARBA" id="ARBA00023136"/>
    </source>
</evidence>
<evidence type="ECO:0000256" key="10">
    <source>
        <dbReference type="RuleBase" id="RU364125"/>
    </source>
</evidence>
<dbReference type="Pfam" id="PF03748">
    <property type="entry name" value="FliL"/>
    <property type="match status" value="1"/>
</dbReference>
<comment type="function">
    <text evidence="1 10">Controls the rotational direction of flagella during chemotaxis.</text>
</comment>
<evidence type="ECO:0000256" key="4">
    <source>
        <dbReference type="ARBA" id="ARBA00022475"/>
    </source>
</evidence>
<keyword evidence="11" id="KW-0282">Flagellum</keyword>
<dbReference type="GO" id="GO:0071978">
    <property type="term" value="P:bacterial-type flagellum-dependent swarming motility"/>
    <property type="evidence" value="ECO:0007669"/>
    <property type="project" value="TreeGrafter"/>
</dbReference>
<keyword evidence="8 10" id="KW-1133">Transmembrane helix</keyword>
<dbReference type="InterPro" id="IPR005503">
    <property type="entry name" value="FliL"/>
</dbReference>
<dbReference type="GO" id="GO:0009425">
    <property type="term" value="C:bacterial-type flagellum basal body"/>
    <property type="evidence" value="ECO:0007669"/>
    <property type="project" value="InterPro"/>
</dbReference>
<keyword evidence="11" id="KW-0966">Cell projection</keyword>
<dbReference type="RefSeq" id="WP_183730861.1">
    <property type="nucleotide sequence ID" value="NZ_JACHID010000005.1"/>
</dbReference>
<proteinExistence type="inferred from homology"/>
<comment type="similarity">
    <text evidence="3 10">Belongs to the FliL family.</text>
</comment>
<keyword evidence="9 10" id="KW-0472">Membrane</keyword>
<evidence type="ECO:0000256" key="5">
    <source>
        <dbReference type="ARBA" id="ARBA00022500"/>
    </source>
</evidence>
<keyword evidence="11" id="KW-0969">Cilium</keyword>
<evidence type="ECO:0000256" key="3">
    <source>
        <dbReference type="ARBA" id="ARBA00008281"/>
    </source>
</evidence>
<dbReference type="AlphaFoldDB" id="A0A7W7Y411"/>
<name>A0A7W7Y411_9BACT</name>
<evidence type="ECO:0000313" key="12">
    <source>
        <dbReference type="Proteomes" id="UP000528322"/>
    </source>
</evidence>
<evidence type="ECO:0000313" key="11">
    <source>
        <dbReference type="EMBL" id="MBB5021696.1"/>
    </source>
</evidence>
<dbReference type="PANTHER" id="PTHR35091">
    <property type="entry name" value="FLAGELLAR PROTEIN FLIL"/>
    <property type="match status" value="1"/>
</dbReference>
<keyword evidence="12" id="KW-1185">Reference proteome</keyword>
<dbReference type="Proteomes" id="UP000528322">
    <property type="component" value="Unassembled WGS sequence"/>
</dbReference>
<organism evidence="11 12">
    <name type="scientific">Desulfurispira natronophila</name>
    <dbReference type="NCBI Taxonomy" id="682562"/>
    <lineage>
        <taxon>Bacteria</taxon>
        <taxon>Pseudomonadati</taxon>
        <taxon>Chrysiogenota</taxon>
        <taxon>Chrysiogenia</taxon>
        <taxon>Chrysiogenales</taxon>
        <taxon>Chrysiogenaceae</taxon>
        <taxon>Desulfurispira</taxon>
    </lineage>
</organism>
<evidence type="ECO:0000256" key="7">
    <source>
        <dbReference type="ARBA" id="ARBA00022779"/>
    </source>
</evidence>
<comment type="subcellular location">
    <subcellularLocation>
        <location evidence="2">Cell membrane</location>
        <topology evidence="2">Single-pass membrane protein</topology>
    </subcellularLocation>
</comment>
<dbReference type="EMBL" id="JACHID010000005">
    <property type="protein sequence ID" value="MBB5021696.1"/>
    <property type="molecule type" value="Genomic_DNA"/>
</dbReference>
<keyword evidence="6 10" id="KW-0812">Transmembrane</keyword>
<comment type="caution">
    <text evidence="11">The sequence shown here is derived from an EMBL/GenBank/DDBJ whole genome shotgun (WGS) entry which is preliminary data.</text>
</comment>
<evidence type="ECO:0000256" key="1">
    <source>
        <dbReference type="ARBA" id="ARBA00002254"/>
    </source>
</evidence>
<accession>A0A7W7Y411</accession>
<dbReference type="PANTHER" id="PTHR35091:SF2">
    <property type="entry name" value="FLAGELLAR PROTEIN FLIL"/>
    <property type="match status" value="1"/>
</dbReference>
<keyword evidence="4 10" id="KW-1003">Cell membrane</keyword>
<keyword evidence="5 10" id="KW-0145">Chemotaxis</keyword>
<dbReference type="GO" id="GO:0006935">
    <property type="term" value="P:chemotaxis"/>
    <property type="evidence" value="ECO:0007669"/>
    <property type="project" value="UniProtKB-KW"/>
</dbReference>
<reference evidence="11 12" key="1">
    <citation type="submission" date="2020-08" db="EMBL/GenBank/DDBJ databases">
        <title>Genomic Encyclopedia of Type Strains, Phase IV (KMG-IV): sequencing the most valuable type-strain genomes for metagenomic binning, comparative biology and taxonomic classification.</title>
        <authorList>
            <person name="Goeker M."/>
        </authorList>
    </citation>
    <scope>NUCLEOTIDE SEQUENCE [LARGE SCALE GENOMIC DNA]</scope>
    <source>
        <strain evidence="11 12">DSM 22071</strain>
    </source>
</reference>